<sequence length="105" mass="11866">MAQYSVYINTNQSSKKLYPYVLDVQSPVLDALDTRLVIPLALKGDFGDKEIHHLTPSISVKGAEYLVLTPQMAAIHRQYLGEFVRDCIEHRQDILASIDFLITGF</sequence>
<protein>
    <recommendedName>
        <fullName evidence="2">Toxin CcdB</fullName>
    </recommendedName>
    <alternativeName>
        <fullName evidence="7">Cytotoxic protein CcdB</fullName>
    </alternativeName>
    <alternativeName>
        <fullName evidence="6">Protein LetD</fullName>
    </alternativeName>
</protein>
<evidence type="ECO:0000256" key="7">
    <source>
        <dbReference type="ARBA" id="ARBA00033135"/>
    </source>
</evidence>
<dbReference type="EMBL" id="FWDO01000005">
    <property type="protein sequence ID" value="SLM19420.1"/>
    <property type="molecule type" value="Genomic_DNA"/>
</dbReference>
<dbReference type="GO" id="GO:0006276">
    <property type="term" value="P:plasmid maintenance"/>
    <property type="evidence" value="ECO:0007669"/>
    <property type="project" value="InterPro"/>
</dbReference>
<keyword evidence="5" id="KW-0804">Transcription</keyword>
<organism evidence="8">
    <name type="scientific">uncultured spirochete</name>
    <dbReference type="NCBI Taxonomy" id="156406"/>
    <lineage>
        <taxon>Bacteria</taxon>
        <taxon>Pseudomonadati</taxon>
        <taxon>Spirochaetota</taxon>
        <taxon>Spirochaetia</taxon>
        <taxon>Spirochaetales</taxon>
        <taxon>environmental samples</taxon>
    </lineage>
</organism>
<dbReference type="AlphaFoldDB" id="A0A3P3XT17"/>
<keyword evidence="4" id="KW-0805">Transcription regulation</keyword>
<dbReference type="SUPFAM" id="SSF50118">
    <property type="entry name" value="Cell growth inhibitor/plasmid maintenance toxic component"/>
    <property type="match status" value="1"/>
</dbReference>
<evidence type="ECO:0000256" key="6">
    <source>
        <dbReference type="ARBA" id="ARBA00029628"/>
    </source>
</evidence>
<gene>
    <name evidence="8" type="ORF">SPIRO4BDMA_50935</name>
</gene>
<evidence type="ECO:0000256" key="1">
    <source>
        <dbReference type="ARBA" id="ARBA00005230"/>
    </source>
</evidence>
<dbReference type="Gene3D" id="2.30.30.110">
    <property type="match status" value="1"/>
</dbReference>
<comment type="similarity">
    <text evidence="1">Belongs to the CcdB toxin family.</text>
</comment>
<evidence type="ECO:0000256" key="4">
    <source>
        <dbReference type="ARBA" id="ARBA00023015"/>
    </source>
</evidence>
<evidence type="ECO:0000256" key="3">
    <source>
        <dbReference type="ARBA" id="ARBA00022491"/>
    </source>
</evidence>
<dbReference type="InterPro" id="IPR002712">
    <property type="entry name" value="CcdB"/>
</dbReference>
<keyword evidence="3" id="KW-0678">Repressor</keyword>
<accession>A0A3P3XT17</accession>
<proteinExistence type="inferred from homology"/>
<evidence type="ECO:0000313" key="8">
    <source>
        <dbReference type="EMBL" id="SLM19420.1"/>
    </source>
</evidence>
<evidence type="ECO:0000256" key="5">
    <source>
        <dbReference type="ARBA" id="ARBA00023163"/>
    </source>
</evidence>
<dbReference type="Pfam" id="PF01845">
    <property type="entry name" value="CcdB"/>
    <property type="match status" value="1"/>
</dbReference>
<dbReference type="InterPro" id="IPR011067">
    <property type="entry name" value="Plasmid_toxin/cell-grow_inhib"/>
</dbReference>
<dbReference type="GO" id="GO:0008657">
    <property type="term" value="F:DNA topoisomerase type II (double strand cut, ATP-hydrolyzing) inhibitor activity"/>
    <property type="evidence" value="ECO:0007669"/>
    <property type="project" value="InterPro"/>
</dbReference>
<evidence type="ECO:0000256" key="2">
    <source>
        <dbReference type="ARBA" id="ARBA00015075"/>
    </source>
</evidence>
<reference evidence="8" key="1">
    <citation type="submission" date="2017-02" db="EMBL/GenBank/DDBJ databases">
        <authorList>
            <person name="Regsiter A."/>
            <person name="William W."/>
        </authorList>
    </citation>
    <scope>NUCLEOTIDE SEQUENCE</scope>
    <source>
        <strain evidence="8">BdmA 4</strain>
    </source>
</reference>
<name>A0A3P3XT17_9SPIR</name>